<sequence>MFRERLTDFYRSHNPACLDSIDEILEIFDGREEELFRVLEEKYADVHCNSQRVVNYYPPIDEPDIGGKSTIKGATRQVSYAEKCLRNINRDAESHNGVGVRNLTELHSFCNHAAEESAVLVDPRENSVSVRAQAEPLSKSDERDVLLLREENGKLKASNYALRCEVVVLKAEKEALARQRSGDEETMSILRAHIAHHDCVERELIEKISVCELKGKAVLSEHEFASIIAASQERLRQYYEDKISFMQMEIDTFYKHAAECMKEKDTVIAALKQLLPQA</sequence>
<organism evidence="1 2">
    <name type="scientific">Leptomonas seymouri</name>
    <dbReference type="NCBI Taxonomy" id="5684"/>
    <lineage>
        <taxon>Eukaryota</taxon>
        <taxon>Discoba</taxon>
        <taxon>Euglenozoa</taxon>
        <taxon>Kinetoplastea</taxon>
        <taxon>Metakinetoplastina</taxon>
        <taxon>Trypanosomatida</taxon>
        <taxon>Trypanosomatidae</taxon>
        <taxon>Leishmaniinae</taxon>
        <taxon>Leptomonas</taxon>
    </lineage>
</organism>
<dbReference type="OMA" id="SFMQMEI"/>
<evidence type="ECO:0000313" key="2">
    <source>
        <dbReference type="Proteomes" id="UP000038009"/>
    </source>
</evidence>
<dbReference type="VEuPathDB" id="TriTrypDB:Lsey_0397_0060"/>
<comment type="caution">
    <text evidence="1">The sequence shown here is derived from an EMBL/GenBank/DDBJ whole genome shotgun (WGS) entry which is preliminary data.</text>
</comment>
<dbReference type="OrthoDB" id="265801at2759"/>
<reference evidence="1 2" key="1">
    <citation type="journal article" date="2015" name="PLoS Pathog.">
        <title>Leptomonas seymouri: Adaptations to the Dixenous Life Cycle Analyzed by Genome Sequencing, Transcriptome Profiling and Co-infection with Leishmania donovani.</title>
        <authorList>
            <person name="Kraeva N."/>
            <person name="Butenko A."/>
            <person name="Hlavacova J."/>
            <person name="Kostygov A."/>
            <person name="Myskova J."/>
            <person name="Grybchuk D."/>
            <person name="Lestinova T."/>
            <person name="Votypka J."/>
            <person name="Volf P."/>
            <person name="Opperdoes F."/>
            <person name="Flegontov P."/>
            <person name="Lukes J."/>
            <person name="Yurchenko V."/>
        </authorList>
    </citation>
    <scope>NUCLEOTIDE SEQUENCE [LARGE SCALE GENOMIC DNA]</scope>
    <source>
        <strain evidence="1 2">ATCC 30220</strain>
    </source>
</reference>
<protein>
    <submittedName>
        <fullName evidence="1">Uncharacterized protein</fullName>
    </submittedName>
</protein>
<dbReference type="EMBL" id="LJSK01000397">
    <property type="protein sequence ID" value="KPI83317.1"/>
    <property type="molecule type" value="Genomic_DNA"/>
</dbReference>
<dbReference type="Proteomes" id="UP000038009">
    <property type="component" value="Unassembled WGS sequence"/>
</dbReference>
<proteinExistence type="predicted"/>
<evidence type="ECO:0000313" key="1">
    <source>
        <dbReference type="EMBL" id="KPI83317.1"/>
    </source>
</evidence>
<gene>
    <name evidence="1" type="ORF">ABL78_7657</name>
</gene>
<accession>A0A0N0P370</accession>
<dbReference type="AlphaFoldDB" id="A0A0N0P370"/>
<name>A0A0N0P370_LEPSE</name>
<keyword evidence="2" id="KW-1185">Reference proteome</keyword>